<dbReference type="EMBL" id="OQ709208">
    <property type="protein sequence ID" value="WGH20863.1"/>
    <property type="molecule type" value="Genomic_DNA"/>
</dbReference>
<accession>A0AAF0GGE2</accession>
<sequence>MTAAVLDGVRVASGPLPVTVESVGETVATLLAAGYVWQVVADHDDTGADRVRVVCHGRRVSRLFDRWQYPRADVWSAVGETGAALLSGAQRVTLTLTPAGPGAVAYRGRVPLPDGERHAVESAARYYAVRDLD</sequence>
<evidence type="ECO:0000313" key="2">
    <source>
        <dbReference type="Proteomes" id="UP001243276"/>
    </source>
</evidence>
<protein>
    <submittedName>
        <fullName evidence="1">Uncharacterized protein</fullName>
    </submittedName>
</protein>
<dbReference type="Proteomes" id="UP001243276">
    <property type="component" value="Segment"/>
</dbReference>
<gene>
    <name evidence="1" type="primary">80</name>
</gene>
<reference evidence="1" key="1">
    <citation type="submission" date="2023-03" db="EMBL/GenBank/DDBJ databases">
        <authorList>
            <person name="Adamson A.J."/>
            <person name="Baker B.A."/>
            <person name="Galadyk N."/>
            <person name="Joshi D.H."/>
            <person name="Kistler H.E."/>
            <person name="Roberts S.M."/>
            <person name="Saint K.A."/>
            <person name="Sunnen C.N."/>
            <person name="Garlena R.A."/>
            <person name="Russell D.A."/>
            <person name="Pope W.H."/>
            <person name="Jacobs-Sera D."/>
            <person name="Hatfull G.F."/>
        </authorList>
    </citation>
    <scope>NUCLEOTIDE SEQUENCE</scope>
</reference>
<organism evidence="1 2">
    <name type="scientific">Gordonia phage Commandaria</name>
    <dbReference type="NCBI Taxonomy" id="3038364"/>
    <lineage>
        <taxon>Viruses</taxon>
        <taxon>Duplodnaviria</taxon>
        <taxon>Heunggongvirae</taxon>
        <taxon>Uroviricota</taxon>
        <taxon>Caudoviricetes</taxon>
        <taxon>Zierdtviridae</taxon>
        <taxon>Emilbogenvirinae</taxon>
        <taxon>Commandariavirus</taxon>
        <taxon>Commandariavirus commandaria</taxon>
    </lineage>
</organism>
<keyword evidence="2" id="KW-1185">Reference proteome</keyword>
<dbReference type="GeneID" id="80560633"/>
<dbReference type="RefSeq" id="YP_010842870.1">
    <property type="nucleotide sequence ID" value="NC_079146.1"/>
</dbReference>
<dbReference type="KEGG" id="vg:80560633"/>
<evidence type="ECO:0000313" key="1">
    <source>
        <dbReference type="EMBL" id="WGH20863.1"/>
    </source>
</evidence>
<proteinExistence type="predicted"/>
<name>A0AAF0GGE2_9CAUD</name>